<protein>
    <recommendedName>
        <fullName evidence="1">A-factor biosynthesis hotdog domain-containing protein</fullName>
    </recommendedName>
</protein>
<organism evidence="2 3">
    <name type="scientific">Thalassomonas haliotis</name>
    <dbReference type="NCBI Taxonomy" id="485448"/>
    <lineage>
        <taxon>Bacteria</taxon>
        <taxon>Pseudomonadati</taxon>
        <taxon>Pseudomonadota</taxon>
        <taxon>Gammaproteobacteria</taxon>
        <taxon>Alteromonadales</taxon>
        <taxon>Colwelliaceae</taxon>
        <taxon>Thalassomonas</taxon>
    </lineage>
</organism>
<dbReference type="Pfam" id="PF03756">
    <property type="entry name" value="AfsA"/>
    <property type="match status" value="1"/>
</dbReference>
<dbReference type="InterPro" id="IPR005509">
    <property type="entry name" value="AfsA_hotdog_dom"/>
</dbReference>
<name>A0ABY7VDC5_9GAMM</name>
<dbReference type="RefSeq" id="WP_274051717.1">
    <property type="nucleotide sequence ID" value="NZ_CP059693.1"/>
</dbReference>
<reference evidence="2 3" key="1">
    <citation type="journal article" date="2022" name="Mar. Drugs">
        <title>Bioassay-Guided Fractionation Leads to the Detection of Cholic Acid Generated by the Rare Thalassomonas sp.</title>
        <authorList>
            <person name="Pheiffer F."/>
            <person name="Schneider Y.K."/>
            <person name="Hansen E.H."/>
            <person name="Andersen J.H."/>
            <person name="Isaksson J."/>
            <person name="Busche T."/>
            <person name="R C."/>
            <person name="Kalinowski J."/>
            <person name="Zyl L.V."/>
            <person name="Trindade M."/>
        </authorList>
    </citation>
    <scope>NUCLEOTIDE SEQUENCE [LARGE SCALE GENOMIC DNA]</scope>
    <source>
        <strain evidence="2 3">A5K-61T</strain>
    </source>
</reference>
<sequence>MNTENMIIVGDKFDCFADNDGVLTASEALHILRNNLLSDKKIRFKLGQGLNDTQVSLLVKTAKDAGLANLLEFGETVKSGRSYVHKHQERNSMLTLPKRISESKFVVDVMIDDDCDEMGDHVTGHHVQGMVITEAARQAFLAITEAFFLKDNDFSSYFVINSLNTQYLNFVFPLPITIEYEIIEHKEKKQGAHFFDVVMNAVQNGTVCSVVTTSFSTYNSQWLEKKEQQLACEAIQYVRDNEDKKNVAA</sequence>
<keyword evidence="3" id="KW-1185">Reference proteome</keyword>
<dbReference type="Proteomes" id="UP001215231">
    <property type="component" value="Chromosome"/>
</dbReference>
<evidence type="ECO:0000313" key="3">
    <source>
        <dbReference type="Proteomes" id="UP001215231"/>
    </source>
</evidence>
<dbReference type="EMBL" id="CP059693">
    <property type="protein sequence ID" value="WDE11566.1"/>
    <property type="molecule type" value="Genomic_DNA"/>
</dbReference>
<evidence type="ECO:0000259" key="1">
    <source>
        <dbReference type="Pfam" id="PF03756"/>
    </source>
</evidence>
<feature type="domain" description="A-factor biosynthesis hotdog" evidence="1">
    <location>
        <begin position="83"/>
        <end position="213"/>
    </location>
</feature>
<accession>A0ABY7VDC5</accession>
<evidence type="ECO:0000313" key="2">
    <source>
        <dbReference type="EMBL" id="WDE11566.1"/>
    </source>
</evidence>
<proteinExistence type="predicted"/>
<gene>
    <name evidence="2" type="ORF">H3N35_25745</name>
</gene>